<organism evidence="1">
    <name type="scientific">Homalodisca liturata</name>
    <dbReference type="NCBI Taxonomy" id="320908"/>
    <lineage>
        <taxon>Eukaryota</taxon>
        <taxon>Metazoa</taxon>
        <taxon>Ecdysozoa</taxon>
        <taxon>Arthropoda</taxon>
        <taxon>Hexapoda</taxon>
        <taxon>Insecta</taxon>
        <taxon>Pterygota</taxon>
        <taxon>Neoptera</taxon>
        <taxon>Paraneoptera</taxon>
        <taxon>Hemiptera</taxon>
        <taxon>Auchenorrhyncha</taxon>
        <taxon>Membracoidea</taxon>
        <taxon>Cicadellidae</taxon>
        <taxon>Cicadellinae</taxon>
        <taxon>Proconiini</taxon>
        <taxon>Homalodisca</taxon>
    </lineage>
</organism>
<dbReference type="AlphaFoldDB" id="A0A1B6J643"/>
<protein>
    <submittedName>
        <fullName evidence="1">Uncharacterized protein</fullName>
    </submittedName>
</protein>
<reference evidence="1" key="1">
    <citation type="submission" date="2015-11" db="EMBL/GenBank/DDBJ databases">
        <title>De novo transcriptome assembly of four potential Pierce s Disease insect vectors from Arizona vineyards.</title>
        <authorList>
            <person name="Tassone E.E."/>
        </authorList>
    </citation>
    <scope>NUCLEOTIDE SEQUENCE</scope>
</reference>
<name>A0A1B6J643_9HEMI</name>
<feature type="non-terminal residue" evidence="1">
    <location>
        <position position="1"/>
    </location>
</feature>
<sequence length="115" mass="13179">CVEGSKVYLRTNEAFGLFYQAEQHIDDLFFSERGGFIFLRSGSHIVCIDSETGESKGEYIAGESVVANEALVSYSDGQFEVIELFLRDKEMGDVRFRSVDIKERRRSGDEHDRRQ</sequence>
<feature type="non-terminal residue" evidence="1">
    <location>
        <position position="115"/>
    </location>
</feature>
<accession>A0A1B6J643</accession>
<gene>
    <name evidence="1" type="ORF">g.59264</name>
</gene>
<evidence type="ECO:0000313" key="1">
    <source>
        <dbReference type="EMBL" id="JAS94632.1"/>
    </source>
</evidence>
<proteinExistence type="predicted"/>
<dbReference type="EMBL" id="GECU01013074">
    <property type="protein sequence ID" value="JAS94632.1"/>
    <property type="molecule type" value="Transcribed_RNA"/>
</dbReference>